<proteinExistence type="predicted"/>
<dbReference type="RefSeq" id="WP_107827645.1">
    <property type="nucleotide sequence ID" value="NZ_CP160205.1"/>
</dbReference>
<sequence length="335" mass="38135">MFVKIPLHYLRLSVVALFVVALQSCGPGKPGIYKGAQIPGGMQSKMHGLDNDLLEALKANNNDKLEGMMSSELIAAGHERMRTAEQISYHMQTGDYVLSKEYYIVNQTRGLDTLRERNEGVNNFDLIYERTAPEMYYVFFTPKTPQKWQVTALFCKLSYGWKLCDLELNLSADNGLTAPQLMAQAKKQFDQGEWLEGLNSAGMAEDCLRPYTKMKYLSEDEITNYYNQTAFKTFVKNQHMPVTVGQVNTRPLIIRVLLERNAEGAFPNINYLTKLDLNDTKALAKENEEVGKVIGSVFKGVDKNRKYIYYTIYHDKGNGHANPKEHTDMRQVLKS</sequence>
<comment type="caution">
    <text evidence="1">The sequence shown here is derived from an EMBL/GenBank/DDBJ whole genome shotgun (WGS) entry which is preliminary data.</text>
</comment>
<evidence type="ECO:0000313" key="2">
    <source>
        <dbReference type="Proteomes" id="UP000244168"/>
    </source>
</evidence>
<dbReference type="Proteomes" id="UP000244168">
    <property type="component" value="Unassembled WGS sequence"/>
</dbReference>
<gene>
    <name evidence="1" type="ORF">C8P68_102558</name>
</gene>
<reference evidence="1 2" key="1">
    <citation type="submission" date="2018-04" db="EMBL/GenBank/DDBJ databases">
        <title>Genomic Encyclopedia of Archaeal and Bacterial Type Strains, Phase II (KMG-II): from individual species to whole genera.</title>
        <authorList>
            <person name="Goeker M."/>
        </authorList>
    </citation>
    <scope>NUCLEOTIDE SEQUENCE [LARGE SCALE GENOMIC DNA]</scope>
    <source>
        <strain evidence="1 2">DSM 26809</strain>
    </source>
</reference>
<dbReference type="PROSITE" id="PS51257">
    <property type="entry name" value="PROKAR_LIPOPROTEIN"/>
    <property type="match status" value="1"/>
</dbReference>
<evidence type="ECO:0000313" key="1">
    <source>
        <dbReference type="EMBL" id="PTQ99729.1"/>
    </source>
</evidence>
<protein>
    <submittedName>
        <fullName evidence="1">Uncharacterized protein</fullName>
    </submittedName>
</protein>
<keyword evidence="2" id="KW-1185">Reference proteome</keyword>
<dbReference type="AlphaFoldDB" id="A0A2T5JD95"/>
<organism evidence="1 2">
    <name type="scientific">Mucilaginibacter yixingensis</name>
    <dbReference type="NCBI Taxonomy" id="1295612"/>
    <lineage>
        <taxon>Bacteria</taxon>
        <taxon>Pseudomonadati</taxon>
        <taxon>Bacteroidota</taxon>
        <taxon>Sphingobacteriia</taxon>
        <taxon>Sphingobacteriales</taxon>
        <taxon>Sphingobacteriaceae</taxon>
        <taxon>Mucilaginibacter</taxon>
    </lineage>
</organism>
<dbReference type="OrthoDB" id="1113095at2"/>
<name>A0A2T5JD95_9SPHI</name>
<dbReference type="EMBL" id="QAOQ01000002">
    <property type="protein sequence ID" value="PTQ99729.1"/>
    <property type="molecule type" value="Genomic_DNA"/>
</dbReference>
<accession>A0A2T5JD95</accession>